<evidence type="ECO:0000256" key="1">
    <source>
        <dbReference type="SAM" id="MobiDB-lite"/>
    </source>
</evidence>
<dbReference type="Pfam" id="PF00687">
    <property type="entry name" value="Ribosomal_L1"/>
    <property type="match status" value="1"/>
</dbReference>
<evidence type="ECO:0000313" key="2">
    <source>
        <dbReference type="EMBL" id="CAL1713527.1"/>
    </source>
</evidence>
<dbReference type="Proteomes" id="UP001497453">
    <property type="component" value="Chromosome 7"/>
</dbReference>
<protein>
    <recommendedName>
        <fullName evidence="4">Ribosomal protein L1</fullName>
    </recommendedName>
</protein>
<gene>
    <name evidence="2" type="ORF">GFSPODELE1_LOCUS9352</name>
</gene>
<name>A0ABP1E1Y0_9APHY</name>
<dbReference type="CDD" id="cd00403">
    <property type="entry name" value="Ribosomal_L1"/>
    <property type="match status" value="1"/>
</dbReference>
<dbReference type="EMBL" id="OZ037950">
    <property type="protein sequence ID" value="CAL1713527.1"/>
    <property type="molecule type" value="Genomic_DNA"/>
</dbReference>
<proteinExistence type="predicted"/>
<dbReference type="InterPro" id="IPR016095">
    <property type="entry name" value="Ribosomal_uL1_3-a/b-sand"/>
</dbReference>
<feature type="compositionally biased region" description="Basic and acidic residues" evidence="1">
    <location>
        <begin position="315"/>
        <end position="335"/>
    </location>
</feature>
<feature type="compositionally biased region" description="Acidic residues" evidence="1">
    <location>
        <begin position="283"/>
        <end position="302"/>
    </location>
</feature>
<dbReference type="SUPFAM" id="SSF56808">
    <property type="entry name" value="Ribosomal protein L1"/>
    <property type="match status" value="1"/>
</dbReference>
<dbReference type="Gene3D" id="3.40.50.790">
    <property type="match status" value="1"/>
</dbReference>
<feature type="compositionally biased region" description="Basic residues" evidence="1">
    <location>
        <begin position="692"/>
        <end position="703"/>
    </location>
</feature>
<evidence type="ECO:0008006" key="4">
    <source>
        <dbReference type="Google" id="ProtNLM"/>
    </source>
</evidence>
<dbReference type="InterPro" id="IPR028364">
    <property type="entry name" value="Ribosomal_uL1/biogenesis"/>
</dbReference>
<feature type="compositionally biased region" description="Low complexity" evidence="1">
    <location>
        <begin position="490"/>
        <end position="518"/>
    </location>
</feature>
<accession>A0ABP1E1Y0</accession>
<evidence type="ECO:0000313" key="3">
    <source>
        <dbReference type="Proteomes" id="UP001497453"/>
    </source>
</evidence>
<feature type="compositionally biased region" description="Low complexity" evidence="1">
    <location>
        <begin position="401"/>
        <end position="411"/>
    </location>
</feature>
<feature type="region of interest" description="Disordered" evidence="1">
    <location>
        <begin position="274"/>
        <end position="721"/>
    </location>
</feature>
<sequence length="721" mass="76633">MAVTELIDEHVSTKQCDLAVNALLKHAQKAQEKMQDSELLGGREQHVWLVVTVKKMQQEKKLKPRRMYASVLFSDVGLCSGMIFSYRPIVHPLVDPRTSPICLITKDPQREYKNLLEENKIRFISRVVGISKLKGKFKPFEARRLLLKENGLFLADERVIPLLPGLLGKKFFDAKKQPIPVKLTAKDLKSELERAITSTYFHQNQGTCASVKIGTLEQEPEHVLANLKAALPHVIKAVKDGWDNIQSLHIKTSSSTSLPLWSCTLGDVEGGRWDGLTAPDDVVMSEDEESDGESEDEMDVEEEKPAKKTLAKAKASAEVKGKKRSADDEAVEDKPKKKVKADVVSVKEVKPAASAEAPSTTRKRKGTVSKPSESVEKSGAAAAVSSPAEVAGKKKRKQKATTEPSEASTSSVPPPSAPVVAASAPLTEPSAAPADGPAKKKRRKSQNAPSDTPPADAIASIEPAAVVSTPVAEVAAPEKKKRRKAKAHSEGAAGAAPAPTEPASEPATTAVPAIPTAVKQKKPRVSAVDFFDETQGTPAQPPTVAPPPNTPADGLTAAPTAAPNKKRRKSKAGVESTPLTTALNKIADEAVTKPVEDETPAKKQRRKKRASTTAKQADGEATIPAVISASLPSAVETPSEDVAAPASSDVKEKKKRKHKKAEADGATPPADTVSDTPTAQDVKQKRSASGAGKKKEKVAKGKRGGGETAKESLLGVKGLTA</sequence>
<feature type="compositionally biased region" description="Pro residues" evidence="1">
    <location>
        <begin position="539"/>
        <end position="550"/>
    </location>
</feature>
<feature type="compositionally biased region" description="Low complexity" evidence="1">
    <location>
        <begin position="378"/>
        <end position="390"/>
    </location>
</feature>
<feature type="compositionally biased region" description="Basic and acidic residues" evidence="1">
    <location>
        <begin position="586"/>
        <end position="601"/>
    </location>
</feature>
<reference evidence="3" key="1">
    <citation type="submission" date="2024-04" db="EMBL/GenBank/DDBJ databases">
        <authorList>
            <person name="Shaw F."/>
            <person name="Minotto A."/>
        </authorList>
    </citation>
    <scope>NUCLEOTIDE SEQUENCE [LARGE SCALE GENOMIC DNA]</scope>
</reference>
<organism evidence="2 3">
    <name type="scientific">Somion occarium</name>
    <dbReference type="NCBI Taxonomy" id="3059160"/>
    <lineage>
        <taxon>Eukaryota</taxon>
        <taxon>Fungi</taxon>
        <taxon>Dikarya</taxon>
        <taxon>Basidiomycota</taxon>
        <taxon>Agaricomycotina</taxon>
        <taxon>Agaricomycetes</taxon>
        <taxon>Polyporales</taxon>
        <taxon>Cerrenaceae</taxon>
        <taxon>Somion</taxon>
    </lineage>
</organism>
<dbReference type="InterPro" id="IPR023674">
    <property type="entry name" value="Ribosomal_uL1-like"/>
</dbReference>
<keyword evidence="3" id="KW-1185">Reference proteome</keyword>